<keyword evidence="1" id="KW-1133">Transmembrane helix</keyword>
<evidence type="ECO:0000259" key="2">
    <source>
        <dbReference type="SMART" id="SM00278"/>
    </source>
</evidence>
<keyword evidence="4" id="KW-1185">Reference proteome</keyword>
<keyword evidence="1" id="KW-0472">Membrane</keyword>
<dbReference type="InterPro" id="IPR004509">
    <property type="entry name" value="Competence_ComEA_HhH"/>
</dbReference>
<evidence type="ECO:0000313" key="3">
    <source>
        <dbReference type="EMBL" id="MDQ0269523.1"/>
    </source>
</evidence>
<protein>
    <submittedName>
        <fullName evidence="3">Competence protein ComEA</fullName>
    </submittedName>
</protein>
<feature type="domain" description="Helix-hairpin-helix DNA-binding motif class 1" evidence="2">
    <location>
        <begin position="142"/>
        <end position="161"/>
    </location>
</feature>
<accession>A0ABU0AGG8</accession>
<evidence type="ECO:0000256" key="1">
    <source>
        <dbReference type="SAM" id="Phobius"/>
    </source>
</evidence>
<dbReference type="SUPFAM" id="SSF47781">
    <property type="entry name" value="RuvA domain 2-like"/>
    <property type="match status" value="1"/>
</dbReference>
<dbReference type="InterPro" id="IPR019554">
    <property type="entry name" value="Soluble_ligand-bd"/>
</dbReference>
<dbReference type="InterPro" id="IPR003583">
    <property type="entry name" value="Hlx-hairpin-Hlx_DNA-bd_motif"/>
</dbReference>
<dbReference type="InterPro" id="IPR051675">
    <property type="entry name" value="Endo/Exo/Phosphatase_dom_1"/>
</dbReference>
<dbReference type="EMBL" id="JAUSUB010000004">
    <property type="protein sequence ID" value="MDQ0269523.1"/>
    <property type="molecule type" value="Genomic_DNA"/>
</dbReference>
<feature type="domain" description="Helix-hairpin-helix DNA-binding motif class 1" evidence="2">
    <location>
        <begin position="172"/>
        <end position="191"/>
    </location>
</feature>
<organism evidence="3 4">
    <name type="scientific">Cytobacillus purgationiresistens</name>
    <dbReference type="NCBI Taxonomy" id="863449"/>
    <lineage>
        <taxon>Bacteria</taxon>
        <taxon>Bacillati</taxon>
        <taxon>Bacillota</taxon>
        <taxon>Bacilli</taxon>
        <taxon>Bacillales</taxon>
        <taxon>Bacillaceae</taxon>
        <taxon>Cytobacillus</taxon>
    </lineage>
</organism>
<dbReference type="Gene3D" id="3.10.560.10">
    <property type="entry name" value="Outer membrane lipoprotein wza domain like"/>
    <property type="match status" value="1"/>
</dbReference>
<dbReference type="Proteomes" id="UP001238088">
    <property type="component" value="Unassembled WGS sequence"/>
</dbReference>
<name>A0ABU0AGG8_9BACI</name>
<keyword evidence="1" id="KW-0812">Transmembrane</keyword>
<dbReference type="InterPro" id="IPR010994">
    <property type="entry name" value="RuvA_2-like"/>
</dbReference>
<feature type="transmembrane region" description="Helical" evidence="1">
    <location>
        <begin position="6"/>
        <end position="23"/>
    </location>
</feature>
<proteinExistence type="predicted"/>
<dbReference type="Pfam" id="PF10531">
    <property type="entry name" value="SLBB"/>
    <property type="match status" value="1"/>
</dbReference>
<dbReference type="Pfam" id="PF12836">
    <property type="entry name" value="HHH_3"/>
    <property type="match status" value="1"/>
</dbReference>
<dbReference type="PANTHER" id="PTHR21180">
    <property type="entry name" value="ENDONUCLEASE/EXONUCLEASE/PHOSPHATASE FAMILY DOMAIN-CONTAINING PROTEIN 1"/>
    <property type="match status" value="1"/>
</dbReference>
<evidence type="ECO:0000313" key="4">
    <source>
        <dbReference type="Proteomes" id="UP001238088"/>
    </source>
</evidence>
<dbReference type="Gene3D" id="1.10.150.310">
    <property type="entry name" value="Tex RuvX-like domain-like"/>
    <property type="match status" value="1"/>
</dbReference>
<dbReference type="SMART" id="SM00278">
    <property type="entry name" value="HhH1"/>
    <property type="match status" value="2"/>
</dbReference>
<comment type="caution">
    <text evidence="3">The sequence shown here is derived from an EMBL/GenBank/DDBJ whole genome shotgun (WGS) entry which is preliminary data.</text>
</comment>
<dbReference type="PANTHER" id="PTHR21180:SF32">
    <property type="entry name" value="ENDONUCLEASE_EXONUCLEASE_PHOSPHATASE FAMILY DOMAIN-CONTAINING PROTEIN 1"/>
    <property type="match status" value="1"/>
</dbReference>
<dbReference type="NCBIfam" id="TIGR00426">
    <property type="entry name" value="competence protein ComEA helix-hairpin-helix repeat region"/>
    <property type="match status" value="1"/>
</dbReference>
<sequence>MKKNQLFIAGGIVGVSVLLFSFWPEEKDEAAIQNEWLFEEQQKPHEEETVSEILIVDVKGAVEKPGVYEANPNDRVIDIIQKAGGLMDEADETQVNFAMRVEDEMVLYIPTRGETSDMVSEALGGSQSKGEDKVNLNTASSAELETLSGVGPAKAAAIIEHRETNGPYKDIEDLKKISGIGDKTFEKLKDQIKVK</sequence>
<reference evidence="3 4" key="1">
    <citation type="submission" date="2023-07" db="EMBL/GenBank/DDBJ databases">
        <title>Genomic Encyclopedia of Type Strains, Phase IV (KMG-IV): sequencing the most valuable type-strain genomes for metagenomic binning, comparative biology and taxonomic classification.</title>
        <authorList>
            <person name="Goeker M."/>
        </authorList>
    </citation>
    <scope>NUCLEOTIDE SEQUENCE [LARGE SCALE GENOMIC DNA]</scope>
    <source>
        <strain evidence="3 4">DSM 23494</strain>
    </source>
</reference>
<gene>
    <name evidence="3" type="ORF">J2S17_001394</name>
</gene>
<dbReference type="RefSeq" id="WP_307473149.1">
    <property type="nucleotide sequence ID" value="NZ_JAUSUB010000004.1"/>
</dbReference>